<dbReference type="GO" id="GO:0017108">
    <property type="term" value="F:5'-flap endonuclease activity"/>
    <property type="evidence" value="ECO:0007669"/>
    <property type="project" value="InterPro"/>
</dbReference>
<feature type="domain" description="5'-3' exonuclease" evidence="6">
    <location>
        <begin position="5"/>
        <end position="268"/>
    </location>
</feature>
<organism evidence="7 8">
    <name type="scientific">Propylenella binzhouense</name>
    <dbReference type="NCBI Taxonomy" id="2555902"/>
    <lineage>
        <taxon>Bacteria</taxon>
        <taxon>Pseudomonadati</taxon>
        <taxon>Pseudomonadota</taxon>
        <taxon>Alphaproteobacteria</taxon>
        <taxon>Hyphomicrobiales</taxon>
        <taxon>Propylenellaceae</taxon>
        <taxon>Propylenella</taxon>
    </lineage>
</organism>
<evidence type="ECO:0000256" key="1">
    <source>
        <dbReference type="ARBA" id="ARBA00022722"/>
    </source>
</evidence>
<dbReference type="Gene3D" id="3.40.50.1010">
    <property type="entry name" value="5'-nuclease"/>
    <property type="match status" value="1"/>
</dbReference>
<evidence type="ECO:0000256" key="3">
    <source>
        <dbReference type="ARBA" id="ARBA00022839"/>
    </source>
</evidence>
<keyword evidence="8" id="KW-1185">Reference proteome</keyword>
<keyword evidence="4" id="KW-0238">DNA-binding</keyword>
<evidence type="ECO:0000259" key="6">
    <source>
        <dbReference type="SMART" id="SM00475"/>
    </source>
</evidence>
<dbReference type="GO" id="GO:0008409">
    <property type="term" value="F:5'-3' exonuclease activity"/>
    <property type="evidence" value="ECO:0007669"/>
    <property type="project" value="InterPro"/>
</dbReference>
<dbReference type="SUPFAM" id="SSF47807">
    <property type="entry name" value="5' to 3' exonuclease, C-terminal subdomain"/>
    <property type="match status" value="1"/>
</dbReference>
<dbReference type="CDD" id="cd09859">
    <property type="entry name" value="PIN_53EXO"/>
    <property type="match status" value="1"/>
</dbReference>
<dbReference type="InterPro" id="IPR029060">
    <property type="entry name" value="PIN-like_dom_sf"/>
</dbReference>
<protein>
    <submittedName>
        <fullName evidence="7">DNA polymerase I</fullName>
    </submittedName>
</protein>
<feature type="region of interest" description="Disordered" evidence="5">
    <location>
        <begin position="316"/>
        <end position="345"/>
    </location>
</feature>
<dbReference type="Proteomes" id="UP000773614">
    <property type="component" value="Unassembled WGS sequence"/>
</dbReference>
<keyword evidence="2" id="KW-0378">Hydrolase</keyword>
<feature type="compositionally biased region" description="Low complexity" evidence="5">
    <location>
        <begin position="319"/>
        <end position="345"/>
    </location>
</feature>
<accession>A0A964T5W2</accession>
<reference evidence="7" key="1">
    <citation type="submission" date="2019-03" db="EMBL/GenBank/DDBJ databases">
        <title>Afifella sp. nov., isolated from activated sludge.</title>
        <authorList>
            <person name="Li Q."/>
            <person name="Liu Y."/>
        </authorList>
    </citation>
    <scope>NUCLEOTIDE SEQUENCE</scope>
    <source>
        <strain evidence="7">L72</strain>
    </source>
</reference>
<dbReference type="GO" id="GO:0003677">
    <property type="term" value="F:DNA binding"/>
    <property type="evidence" value="ECO:0007669"/>
    <property type="project" value="UniProtKB-KW"/>
</dbReference>
<dbReference type="FunFam" id="3.40.50.1010:FF:000001">
    <property type="entry name" value="DNA polymerase I"/>
    <property type="match status" value="1"/>
</dbReference>
<dbReference type="InterPro" id="IPR036279">
    <property type="entry name" value="5-3_exonuclease_C_sf"/>
</dbReference>
<evidence type="ECO:0000256" key="4">
    <source>
        <dbReference type="ARBA" id="ARBA00023125"/>
    </source>
</evidence>
<comment type="caution">
    <text evidence="7">The sequence shown here is derived from an EMBL/GenBank/DDBJ whole genome shotgun (WGS) entry which is preliminary data.</text>
</comment>
<dbReference type="PANTHER" id="PTHR42646:SF2">
    <property type="entry name" value="5'-3' EXONUCLEASE FAMILY PROTEIN"/>
    <property type="match status" value="1"/>
</dbReference>
<dbReference type="InterPro" id="IPR020046">
    <property type="entry name" value="5-3_exonucl_a-hlix_arch_N"/>
</dbReference>
<dbReference type="SMART" id="SM00279">
    <property type="entry name" value="HhH2"/>
    <property type="match status" value="1"/>
</dbReference>
<dbReference type="SUPFAM" id="SSF88723">
    <property type="entry name" value="PIN domain-like"/>
    <property type="match status" value="1"/>
</dbReference>
<dbReference type="InterPro" id="IPR020045">
    <property type="entry name" value="DNA_polI_H3TH"/>
</dbReference>
<evidence type="ECO:0000313" key="7">
    <source>
        <dbReference type="EMBL" id="MYZ49106.1"/>
    </source>
</evidence>
<dbReference type="PANTHER" id="PTHR42646">
    <property type="entry name" value="FLAP ENDONUCLEASE XNI"/>
    <property type="match status" value="1"/>
</dbReference>
<dbReference type="AlphaFoldDB" id="A0A964T5W2"/>
<keyword evidence="3" id="KW-0269">Exonuclease</keyword>
<dbReference type="InterPro" id="IPR008918">
    <property type="entry name" value="HhH2"/>
</dbReference>
<dbReference type="FunFam" id="1.10.150.20:FF:000003">
    <property type="entry name" value="DNA polymerase I"/>
    <property type="match status" value="1"/>
</dbReference>
<dbReference type="CDD" id="cd09898">
    <property type="entry name" value="H3TH_53EXO"/>
    <property type="match status" value="1"/>
</dbReference>
<keyword evidence="1" id="KW-0540">Nuclease</keyword>
<name>A0A964T5W2_9HYPH</name>
<sequence length="345" mass="37063">MKEGDRLILVDGSAFIFRAFHALPPLTRKSDGLPVGAVSGFCNMIWKLLQEGPTAEKGDEPTHFAVVFDYSAKTFRNDIYPDYKAHRPEPPADLIPQFGLIREATRAFNLACVEQKGWEADDIIATYARIACERGATTTIVSSDKDLMQLIGPTVTMVDTMRDQVIDAAFVKEKFGVGPEKMIELQALCGDSTDNVPGVPGIGPKTAAQLLDEYGDLETLLARAGEIRQTKRRENLIAFADQARVSRRLVELCNDVPLETSIDDLAVEPVDGVRAVSFCKAVEFTTLTRRIAEKTGAVIDAVEAMALTIQGWPPGGGSAAAHGPDLAEAPPASSPQGAAAAAPAR</sequence>
<dbReference type="Gene3D" id="1.10.150.20">
    <property type="entry name" value="5' to 3' exonuclease, C-terminal subdomain"/>
    <property type="match status" value="1"/>
</dbReference>
<dbReference type="SMART" id="SM00475">
    <property type="entry name" value="53EXOc"/>
    <property type="match status" value="1"/>
</dbReference>
<dbReference type="InterPro" id="IPR002421">
    <property type="entry name" value="5-3_exonuclease"/>
</dbReference>
<gene>
    <name evidence="7" type="ORF">E4O86_15435</name>
</gene>
<dbReference type="Pfam" id="PF01367">
    <property type="entry name" value="5_3_exonuc"/>
    <property type="match status" value="1"/>
</dbReference>
<dbReference type="EMBL" id="SPKJ01000060">
    <property type="protein sequence ID" value="MYZ49106.1"/>
    <property type="molecule type" value="Genomic_DNA"/>
</dbReference>
<dbReference type="GO" id="GO:0033567">
    <property type="term" value="P:DNA replication, Okazaki fragment processing"/>
    <property type="evidence" value="ECO:0007669"/>
    <property type="project" value="InterPro"/>
</dbReference>
<feature type="non-terminal residue" evidence="7">
    <location>
        <position position="345"/>
    </location>
</feature>
<dbReference type="Pfam" id="PF02739">
    <property type="entry name" value="5_3_exonuc_N"/>
    <property type="match status" value="1"/>
</dbReference>
<evidence type="ECO:0000256" key="5">
    <source>
        <dbReference type="SAM" id="MobiDB-lite"/>
    </source>
</evidence>
<dbReference type="InterPro" id="IPR038969">
    <property type="entry name" value="FEN"/>
</dbReference>
<evidence type="ECO:0000313" key="8">
    <source>
        <dbReference type="Proteomes" id="UP000773614"/>
    </source>
</evidence>
<proteinExistence type="predicted"/>
<evidence type="ECO:0000256" key="2">
    <source>
        <dbReference type="ARBA" id="ARBA00022801"/>
    </source>
</evidence>